<dbReference type="GO" id="GO:0016055">
    <property type="term" value="P:Wnt signaling pathway"/>
    <property type="evidence" value="ECO:0007669"/>
    <property type="project" value="UniProtKB-KW"/>
</dbReference>
<evidence type="ECO:0000256" key="1">
    <source>
        <dbReference type="ARBA" id="ARBA00004613"/>
    </source>
</evidence>
<dbReference type="GeneTree" id="ENSGT00940000165723"/>
<feature type="region of interest" description="Disordered" evidence="8">
    <location>
        <begin position="1"/>
        <end position="27"/>
    </location>
</feature>
<dbReference type="Pfam" id="PF04706">
    <property type="entry name" value="Dickkopf_N"/>
    <property type="match status" value="1"/>
</dbReference>
<evidence type="ECO:0000256" key="8">
    <source>
        <dbReference type="SAM" id="MobiDB-lite"/>
    </source>
</evidence>
<feature type="domain" description="Dickkopf-related protein 1/2/4 C-terminal subdomain 2" evidence="10">
    <location>
        <begin position="229"/>
        <end position="278"/>
    </location>
</feature>
<protein>
    <recommendedName>
        <fullName evidence="14">Dickkopf N-terminal cysteine-rich domain-containing protein</fullName>
    </recommendedName>
</protein>
<dbReference type="GeneID" id="114784377"/>
<reference evidence="12" key="2">
    <citation type="submission" date="2025-08" db="UniProtKB">
        <authorList>
            <consortium name="Ensembl"/>
        </authorList>
    </citation>
    <scope>IDENTIFICATION</scope>
</reference>
<evidence type="ECO:0008006" key="14">
    <source>
        <dbReference type="Google" id="ProtNLM"/>
    </source>
</evidence>
<feature type="domain" description="Dickkopf-related protein 1/2/4 C-terminal subdomain 1" evidence="11">
    <location>
        <begin position="197"/>
        <end position="226"/>
    </location>
</feature>
<feature type="region of interest" description="Disordered" evidence="8">
    <location>
        <begin position="163"/>
        <end position="190"/>
    </location>
</feature>
<dbReference type="CDD" id="cd23272">
    <property type="entry name" value="Dkk1_Cys2"/>
    <property type="match status" value="1"/>
</dbReference>
<comment type="subcellular location">
    <subcellularLocation>
        <location evidence="1">Secreted</location>
    </subcellularLocation>
</comment>
<evidence type="ECO:0000256" key="6">
    <source>
        <dbReference type="ARBA" id="ARBA00022729"/>
    </source>
</evidence>
<dbReference type="AlphaFoldDB" id="A0AAY4D226"/>
<sequence length="278" mass="29686">MRRRGRRLAPERPRPRRRNLDNIPPNLPVPPARPAPLCAMARLSATLACCLLFAGCVTGSAPVNSNAIKNLAGAAGSAHPVSESPGEPAPDGETQNFAIDAVQPQHCAADGECSGEEYCFRGACLHCKKRRKRCVRDAVCCPGNHCSNGFCQPNDADLLQQPGAEEAAGSTSEGNSTAAPQVKAQPRDPPQAIKGLEGENCLRSSDCAEGLCCARHFWSKICKPVLKEGQVCTKHKRKGTHGLEIFQRCDCGAGLSCRTQSGEHSGKSSRSLHTCQRH</sequence>
<dbReference type="InterPro" id="IPR006796">
    <property type="entry name" value="Dickkopf_N"/>
</dbReference>
<evidence type="ECO:0000313" key="13">
    <source>
        <dbReference type="Proteomes" id="UP000694580"/>
    </source>
</evidence>
<reference evidence="12" key="3">
    <citation type="submission" date="2025-09" db="UniProtKB">
        <authorList>
            <consortium name="Ensembl"/>
        </authorList>
    </citation>
    <scope>IDENTIFICATION</scope>
</reference>
<evidence type="ECO:0000259" key="11">
    <source>
        <dbReference type="Pfam" id="PF21481"/>
    </source>
</evidence>
<dbReference type="InterPro" id="IPR047304">
    <property type="entry name" value="Dkk1_Cys2"/>
</dbReference>
<evidence type="ECO:0000256" key="2">
    <source>
        <dbReference type="ARBA" id="ARBA00010842"/>
    </source>
</evidence>
<feature type="compositionally biased region" description="Polar residues" evidence="8">
    <location>
        <begin position="169"/>
        <end position="179"/>
    </location>
</feature>
<keyword evidence="7" id="KW-1015">Disulfide bond</keyword>
<dbReference type="Pfam" id="PF21481">
    <property type="entry name" value="DIKK1-2-4_C-subdom1"/>
    <property type="match status" value="1"/>
</dbReference>
<keyword evidence="6" id="KW-0732">Signal</keyword>
<dbReference type="GO" id="GO:0048019">
    <property type="term" value="F:receptor antagonist activity"/>
    <property type="evidence" value="ECO:0007669"/>
    <property type="project" value="TreeGrafter"/>
</dbReference>
<dbReference type="PANTHER" id="PTHR12113:SF11">
    <property type="entry name" value="DICKKOPF-RELATED PROTEIN 1"/>
    <property type="match status" value="1"/>
</dbReference>
<dbReference type="RefSeq" id="XP_028825557.1">
    <property type="nucleotide sequence ID" value="XM_028969724.1"/>
</dbReference>
<dbReference type="InterPro" id="IPR039863">
    <property type="entry name" value="DKK1-4"/>
</dbReference>
<dbReference type="GO" id="GO:0005615">
    <property type="term" value="C:extracellular space"/>
    <property type="evidence" value="ECO:0007669"/>
    <property type="project" value="TreeGrafter"/>
</dbReference>
<keyword evidence="3" id="KW-0217">Developmental protein</keyword>
<feature type="domain" description="Dickkopf N-terminal cysteine-rich" evidence="9">
    <location>
        <begin position="107"/>
        <end position="152"/>
    </location>
</feature>
<dbReference type="Ensembl" id="ENSDCDT00010048883.1">
    <property type="protein sequence ID" value="ENSDCDP00010039129.1"/>
    <property type="gene ID" value="ENSDCDG00010025252.1"/>
</dbReference>
<organism evidence="12 13">
    <name type="scientific">Denticeps clupeoides</name>
    <name type="common">denticle herring</name>
    <dbReference type="NCBI Taxonomy" id="299321"/>
    <lineage>
        <taxon>Eukaryota</taxon>
        <taxon>Metazoa</taxon>
        <taxon>Chordata</taxon>
        <taxon>Craniata</taxon>
        <taxon>Vertebrata</taxon>
        <taxon>Euteleostomi</taxon>
        <taxon>Actinopterygii</taxon>
        <taxon>Neopterygii</taxon>
        <taxon>Teleostei</taxon>
        <taxon>Clupei</taxon>
        <taxon>Clupeiformes</taxon>
        <taxon>Denticipitoidei</taxon>
        <taxon>Denticipitidae</taxon>
        <taxon>Denticeps</taxon>
    </lineage>
</organism>
<evidence type="ECO:0000259" key="9">
    <source>
        <dbReference type="Pfam" id="PF04706"/>
    </source>
</evidence>
<evidence type="ECO:0000256" key="7">
    <source>
        <dbReference type="ARBA" id="ARBA00023157"/>
    </source>
</evidence>
<reference evidence="12 13" key="1">
    <citation type="submission" date="2020-06" db="EMBL/GenBank/DDBJ databases">
        <authorList>
            <consortium name="Wellcome Sanger Institute Data Sharing"/>
        </authorList>
    </citation>
    <scope>NUCLEOTIDE SEQUENCE [LARGE SCALE GENOMIC DNA]</scope>
</reference>
<dbReference type="InterPro" id="IPR048499">
    <property type="entry name" value="DIKK1/2/4_C-subdom2"/>
</dbReference>
<dbReference type="Pfam" id="PF21479">
    <property type="entry name" value="DIKK1-2-4_C-subdom2"/>
    <property type="match status" value="1"/>
</dbReference>
<evidence type="ECO:0000256" key="4">
    <source>
        <dbReference type="ARBA" id="ARBA00022525"/>
    </source>
</evidence>
<dbReference type="GO" id="GO:0039706">
    <property type="term" value="F:co-receptor binding"/>
    <property type="evidence" value="ECO:0007669"/>
    <property type="project" value="TreeGrafter"/>
</dbReference>
<comment type="similarity">
    <text evidence="2">Belongs to the dickkopf family.</text>
</comment>
<dbReference type="Gene3D" id="2.10.80.10">
    <property type="entry name" value="Lipase, subunit A"/>
    <property type="match status" value="1"/>
</dbReference>
<gene>
    <name evidence="12" type="primary">dkk1b</name>
</gene>
<evidence type="ECO:0000259" key="10">
    <source>
        <dbReference type="Pfam" id="PF21479"/>
    </source>
</evidence>
<accession>A0AAY4D226</accession>
<evidence type="ECO:0000256" key="3">
    <source>
        <dbReference type="ARBA" id="ARBA00022473"/>
    </source>
</evidence>
<keyword evidence="5" id="KW-0879">Wnt signaling pathway</keyword>
<keyword evidence="13" id="KW-1185">Reference proteome</keyword>
<name>A0AAY4D226_9TELE</name>
<dbReference type="GO" id="GO:0090090">
    <property type="term" value="P:negative regulation of canonical Wnt signaling pathway"/>
    <property type="evidence" value="ECO:0007669"/>
    <property type="project" value="TreeGrafter"/>
</dbReference>
<keyword evidence="4" id="KW-0964">Secreted</keyword>
<proteinExistence type="inferred from homology"/>
<dbReference type="Proteomes" id="UP000694580">
    <property type="component" value="Chromosome 2"/>
</dbReference>
<dbReference type="FunFam" id="2.10.80.10:FF:000001">
    <property type="entry name" value="Dickkopf WNT-signaling pathway inhibitor 2"/>
    <property type="match status" value="1"/>
</dbReference>
<dbReference type="InterPro" id="IPR048500">
    <property type="entry name" value="DIKK1/2/4_C-subdom1"/>
</dbReference>
<evidence type="ECO:0000313" key="12">
    <source>
        <dbReference type="Ensembl" id="ENSDCDP00010039129.1"/>
    </source>
</evidence>
<evidence type="ECO:0000256" key="5">
    <source>
        <dbReference type="ARBA" id="ARBA00022687"/>
    </source>
</evidence>
<dbReference type="PANTHER" id="PTHR12113">
    <property type="entry name" value="DICKKOPF3-LIKE 3"/>
    <property type="match status" value="1"/>
</dbReference>